<feature type="transmembrane region" description="Helical" evidence="2">
    <location>
        <begin position="128"/>
        <end position="146"/>
    </location>
</feature>
<dbReference type="InterPro" id="IPR003675">
    <property type="entry name" value="Rce1/LyrA-like_dom"/>
</dbReference>
<feature type="compositionally biased region" description="Polar residues" evidence="1">
    <location>
        <begin position="14"/>
        <end position="27"/>
    </location>
</feature>
<proteinExistence type="predicted"/>
<evidence type="ECO:0000313" key="4">
    <source>
        <dbReference type="EMBL" id="PXF46406.1"/>
    </source>
</evidence>
<keyword evidence="2" id="KW-0472">Membrane</keyword>
<protein>
    <recommendedName>
        <fullName evidence="3">CAAX prenyl protease 2/Lysostaphin resistance protein A-like domain-containing protein</fullName>
    </recommendedName>
</protein>
<feature type="transmembrane region" description="Helical" evidence="2">
    <location>
        <begin position="301"/>
        <end position="319"/>
    </location>
</feature>
<dbReference type="PANTHER" id="PTHR43592:SF15">
    <property type="entry name" value="CAAX AMINO TERMINAL PROTEASE FAMILY PROTEIN"/>
    <property type="match status" value="1"/>
</dbReference>
<dbReference type="PANTHER" id="PTHR43592">
    <property type="entry name" value="CAAX AMINO TERMINAL PROTEASE"/>
    <property type="match status" value="1"/>
</dbReference>
<feature type="transmembrane region" description="Helical" evidence="2">
    <location>
        <begin position="166"/>
        <end position="184"/>
    </location>
</feature>
<reference evidence="4 5" key="1">
    <citation type="journal article" date="2018" name="Mol. Biol. Evol.">
        <title>Analysis of the draft genome of the red seaweed Gracilariopsis chorda provides insights into genome size evolution in Rhodophyta.</title>
        <authorList>
            <person name="Lee J."/>
            <person name="Yang E.C."/>
            <person name="Graf L."/>
            <person name="Yang J.H."/>
            <person name="Qiu H."/>
            <person name="Zel Zion U."/>
            <person name="Chan C.X."/>
            <person name="Stephens T.G."/>
            <person name="Weber A.P.M."/>
            <person name="Boo G.H."/>
            <person name="Boo S.M."/>
            <person name="Kim K.M."/>
            <person name="Shin Y."/>
            <person name="Jung M."/>
            <person name="Lee S.J."/>
            <person name="Yim H.S."/>
            <person name="Lee J.H."/>
            <person name="Bhattacharya D."/>
            <person name="Yoon H.S."/>
        </authorList>
    </citation>
    <scope>NUCLEOTIDE SEQUENCE [LARGE SCALE GENOMIC DNA]</scope>
    <source>
        <strain evidence="4 5">SKKU-2015</strain>
        <tissue evidence="4">Whole body</tissue>
    </source>
</reference>
<dbReference type="Proteomes" id="UP000247409">
    <property type="component" value="Unassembled WGS sequence"/>
</dbReference>
<accession>A0A2V3IW85</accession>
<dbReference type="GO" id="GO:0080120">
    <property type="term" value="P:CAAX-box protein maturation"/>
    <property type="evidence" value="ECO:0007669"/>
    <property type="project" value="UniProtKB-ARBA"/>
</dbReference>
<keyword evidence="2" id="KW-1133">Transmembrane helix</keyword>
<dbReference type="GO" id="GO:0004175">
    <property type="term" value="F:endopeptidase activity"/>
    <property type="evidence" value="ECO:0007669"/>
    <property type="project" value="UniProtKB-ARBA"/>
</dbReference>
<evidence type="ECO:0000259" key="3">
    <source>
        <dbReference type="Pfam" id="PF02517"/>
    </source>
</evidence>
<feature type="compositionally biased region" description="Basic and acidic residues" evidence="1">
    <location>
        <begin position="58"/>
        <end position="69"/>
    </location>
</feature>
<evidence type="ECO:0000256" key="1">
    <source>
        <dbReference type="SAM" id="MobiDB-lite"/>
    </source>
</evidence>
<keyword evidence="5" id="KW-1185">Reference proteome</keyword>
<keyword evidence="2" id="KW-0812">Transmembrane</keyword>
<sequence>MAAYHPAFIPIALPSSQFSNPSRTSPLRPTAERLRRPITFRPRAPPLPLRVLASADRATADDSSKRPEDAIQPFPPTSQSPVQPSPASSLQSQSSLSIDDPSESKPSRPQWAPEWLPDFFLDIRRRPWLQLAILLPLYAFHLFFLSTKGFKFKKPLIPNSKNLFQSIGYESIAGAIVAVVMLLWRRYILPQGQSQPVLPNVLTVNNPPWKVPRDAKRRIGQTTILLVVAYLLSGYGAVFSEQVLYVLAGSGVPLTVATTRAWKVLLGHLMWVYMGIAILRRLKPFFPPKGTWLRWKWRSNWLWWAIGGYYVSAMFFNVADVLNQLLLPASLFEEETVVSKLINPENKDRVAMAIGSIGPCVSAPVFEEVLYRGFLLPALACFLPMWAAIPASSVLFAIHHLNPTMILPLSMLGFIWAILYSKSRNLTVTVLIHAMWNSRVFLGSLLGLGTFTDFE</sequence>
<evidence type="ECO:0000256" key="2">
    <source>
        <dbReference type="SAM" id="Phobius"/>
    </source>
</evidence>
<feature type="region of interest" description="Disordered" evidence="1">
    <location>
        <begin position="13"/>
        <end position="109"/>
    </location>
</feature>
<feature type="transmembrane region" description="Helical" evidence="2">
    <location>
        <begin position="405"/>
        <end position="421"/>
    </location>
</feature>
<feature type="domain" description="CAAX prenyl protease 2/Lysostaphin resistance protein A-like" evidence="3">
    <location>
        <begin position="356"/>
        <end position="438"/>
    </location>
</feature>
<organism evidence="4 5">
    <name type="scientific">Gracilariopsis chorda</name>
    <dbReference type="NCBI Taxonomy" id="448386"/>
    <lineage>
        <taxon>Eukaryota</taxon>
        <taxon>Rhodophyta</taxon>
        <taxon>Florideophyceae</taxon>
        <taxon>Rhodymeniophycidae</taxon>
        <taxon>Gracilariales</taxon>
        <taxon>Gracilariaceae</taxon>
        <taxon>Gracilariopsis</taxon>
    </lineage>
</organism>
<feature type="compositionally biased region" description="Low complexity" evidence="1">
    <location>
        <begin position="79"/>
        <end position="99"/>
    </location>
</feature>
<dbReference type="AlphaFoldDB" id="A0A2V3IW85"/>
<dbReference type="Pfam" id="PF02517">
    <property type="entry name" value="Rce1-like"/>
    <property type="match status" value="1"/>
</dbReference>
<dbReference type="OrthoDB" id="361580at2759"/>
<evidence type="ECO:0000313" key="5">
    <source>
        <dbReference type="Proteomes" id="UP000247409"/>
    </source>
</evidence>
<feature type="transmembrane region" description="Helical" evidence="2">
    <location>
        <begin position="374"/>
        <end position="398"/>
    </location>
</feature>
<feature type="transmembrane region" description="Helical" evidence="2">
    <location>
        <begin position="223"/>
        <end position="248"/>
    </location>
</feature>
<name>A0A2V3IW85_9FLOR</name>
<comment type="caution">
    <text evidence="4">The sequence shown here is derived from an EMBL/GenBank/DDBJ whole genome shotgun (WGS) entry which is preliminary data.</text>
</comment>
<gene>
    <name evidence="4" type="ORF">BWQ96_03800</name>
</gene>
<dbReference type="EMBL" id="NBIV01000039">
    <property type="protein sequence ID" value="PXF46406.1"/>
    <property type="molecule type" value="Genomic_DNA"/>
</dbReference>
<feature type="transmembrane region" description="Helical" evidence="2">
    <location>
        <begin position="260"/>
        <end position="280"/>
    </location>
</feature>